<name>A0A8B0SYJ6_KLEPN</name>
<protein>
    <submittedName>
        <fullName evidence="1">Uncharacterized protein</fullName>
    </submittedName>
</protein>
<dbReference type="AlphaFoldDB" id="A0A8B0SYJ6"/>
<accession>A0A8B0SYJ6</accession>
<organism evidence="1">
    <name type="scientific">Klebsiella pneumoniae</name>
    <dbReference type="NCBI Taxonomy" id="573"/>
    <lineage>
        <taxon>Bacteria</taxon>
        <taxon>Pseudomonadati</taxon>
        <taxon>Pseudomonadota</taxon>
        <taxon>Gammaproteobacteria</taxon>
        <taxon>Enterobacterales</taxon>
        <taxon>Enterobacteriaceae</taxon>
        <taxon>Klebsiella/Raoultella group</taxon>
        <taxon>Klebsiella</taxon>
        <taxon>Klebsiella pneumoniae complex</taxon>
    </lineage>
</organism>
<evidence type="ECO:0000313" key="1">
    <source>
        <dbReference type="EMBL" id="QTX14292.1"/>
    </source>
</evidence>
<keyword evidence="1" id="KW-0614">Plasmid</keyword>
<reference evidence="1" key="1">
    <citation type="submission" date="2020-01" db="EMBL/GenBank/DDBJ databases">
        <authorList>
            <person name="Qin S."/>
        </authorList>
    </citation>
    <scope>NUCLEOTIDE SEQUENCE</scope>
    <source>
        <strain evidence="1">CVir17-16-YZ6g</strain>
        <plasmid evidence="1">p17-15-vir-like</plasmid>
    </source>
</reference>
<sequence>MKLLTAGITIPFFMRGSDNSHTQRMLRTFFSTAAVTRKRDISPPGLRLIIPVTVGEPSVSVPVLSTTSVSTFFQDAQGLRHS</sequence>
<proteinExistence type="predicted"/>
<geneLocation type="plasmid" evidence="1">
    <name>p17-15-vir-like</name>
</geneLocation>
<dbReference type="EMBL" id="MN956836">
    <property type="protein sequence ID" value="QTX14292.1"/>
    <property type="molecule type" value="Genomic_DNA"/>
</dbReference>